<reference evidence="5" key="1">
    <citation type="journal article" date="2014" name="Int. J. Syst. Evol. Microbiol.">
        <title>Complete genome sequence of Corynebacterium casei LMG S-19264T (=DSM 44701T), isolated from a smear-ripened cheese.</title>
        <authorList>
            <consortium name="US DOE Joint Genome Institute (JGI-PGF)"/>
            <person name="Walter F."/>
            <person name="Albersmeier A."/>
            <person name="Kalinowski J."/>
            <person name="Ruckert C."/>
        </authorList>
    </citation>
    <scope>NUCLEOTIDE SEQUENCE</scope>
    <source>
        <strain evidence="5">KCTC 32255</strain>
    </source>
</reference>
<dbReference type="InterPro" id="IPR025110">
    <property type="entry name" value="AMP-bd_C"/>
</dbReference>
<comment type="similarity">
    <text evidence="1">Belongs to the ATP-dependent AMP-binding enzyme family.</text>
</comment>
<organism evidence="5 6">
    <name type="scientific">Novosphingobium colocasiae</name>
    <dbReference type="NCBI Taxonomy" id="1256513"/>
    <lineage>
        <taxon>Bacteria</taxon>
        <taxon>Pseudomonadati</taxon>
        <taxon>Pseudomonadota</taxon>
        <taxon>Alphaproteobacteria</taxon>
        <taxon>Sphingomonadales</taxon>
        <taxon>Sphingomonadaceae</taxon>
        <taxon>Novosphingobium</taxon>
    </lineage>
</organism>
<evidence type="ECO:0000256" key="2">
    <source>
        <dbReference type="ARBA" id="ARBA00022598"/>
    </source>
</evidence>
<dbReference type="Proteomes" id="UP000648075">
    <property type="component" value="Unassembled WGS sequence"/>
</dbReference>
<sequence>MHDDKPEAPRTLDRSYWQATRDWELMDLSLGAALGAVAAAHPDRCALVEVLPSGEPGRRWTYAGLYDWSRRTAEALLTRFAPGERIAVCADNVVEWMPLLYGAALGGFVLVTINPACRRREIRHVLEKSGAAALFVVRQYRDNAILETVEGMLPELPALREVHLIEDFDDFLAGAANPAPGLPDVAPLDPCLTLFTSGTTGSPKGVMLHHKGVLNMAHMTHYRGGLRDGGVFVSPMPLFYVGGLAHAGIGAVAHRATHVVLPHWDPALYMQAVAQERGTYSLLVPTMIEAVLAHPARDTHDLSSLTCLISGASLVEEQLIRRVQNELGSSLVNVYGQTEMHGVCITTRRDDPMDKRLTTLGRPIPHFDVKIADPETGEAVALGEEGEIWVRSFQNMLGYVGQPEETARTITPDGWLRSGDLARMDEQGFVAITGRIKEMIIRGGENIYPREVETVLGDHPEIAGIAVIGIPDAFYGEQVAAVIVPREGCHPDPFALRSYARGLMMPFKVPSQWAFVDAFPFTDTGKLQKFKLREMIVAGELPVVDTATARAVARQA</sequence>
<reference evidence="5" key="2">
    <citation type="submission" date="2020-09" db="EMBL/GenBank/DDBJ databases">
        <authorList>
            <person name="Sun Q."/>
            <person name="Kim S."/>
        </authorList>
    </citation>
    <scope>NUCLEOTIDE SEQUENCE</scope>
    <source>
        <strain evidence="5">KCTC 32255</strain>
    </source>
</reference>
<dbReference type="PANTHER" id="PTHR43201:SF5">
    <property type="entry name" value="MEDIUM-CHAIN ACYL-COA LIGASE ACSF2, MITOCHONDRIAL"/>
    <property type="match status" value="1"/>
</dbReference>
<evidence type="ECO:0000313" key="6">
    <source>
        <dbReference type="Proteomes" id="UP000648075"/>
    </source>
</evidence>
<dbReference type="Gene3D" id="3.30.300.30">
    <property type="match status" value="1"/>
</dbReference>
<gene>
    <name evidence="5" type="ORF">GCM10011614_30520</name>
</gene>
<evidence type="ECO:0000259" key="3">
    <source>
        <dbReference type="Pfam" id="PF00501"/>
    </source>
</evidence>
<comment type="caution">
    <text evidence="5">The sequence shown here is derived from an EMBL/GenBank/DDBJ whole genome shotgun (WGS) entry which is preliminary data.</text>
</comment>
<dbReference type="EMBL" id="BMZA01000015">
    <property type="protein sequence ID" value="GGZ13254.1"/>
    <property type="molecule type" value="Genomic_DNA"/>
</dbReference>
<dbReference type="Pfam" id="PF13193">
    <property type="entry name" value="AMP-binding_C"/>
    <property type="match status" value="1"/>
</dbReference>
<dbReference type="InterPro" id="IPR042099">
    <property type="entry name" value="ANL_N_sf"/>
</dbReference>
<evidence type="ECO:0000259" key="4">
    <source>
        <dbReference type="Pfam" id="PF13193"/>
    </source>
</evidence>
<name>A0A918PKZ7_9SPHN</name>
<dbReference type="GO" id="GO:0006631">
    <property type="term" value="P:fatty acid metabolic process"/>
    <property type="evidence" value="ECO:0007669"/>
    <property type="project" value="TreeGrafter"/>
</dbReference>
<keyword evidence="2" id="KW-0436">Ligase</keyword>
<feature type="domain" description="AMP-dependent synthetase/ligase" evidence="3">
    <location>
        <begin position="37"/>
        <end position="399"/>
    </location>
</feature>
<dbReference type="InterPro" id="IPR000873">
    <property type="entry name" value="AMP-dep_synth/lig_dom"/>
</dbReference>
<dbReference type="AlphaFoldDB" id="A0A918PKZ7"/>
<dbReference type="PANTHER" id="PTHR43201">
    <property type="entry name" value="ACYL-COA SYNTHETASE"/>
    <property type="match status" value="1"/>
</dbReference>
<proteinExistence type="inferred from homology"/>
<dbReference type="Gene3D" id="3.40.50.12780">
    <property type="entry name" value="N-terminal domain of ligase-like"/>
    <property type="match status" value="1"/>
</dbReference>
<dbReference type="SUPFAM" id="SSF56801">
    <property type="entry name" value="Acetyl-CoA synthetase-like"/>
    <property type="match status" value="1"/>
</dbReference>
<keyword evidence="6" id="KW-1185">Reference proteome</keyword>
<dbReference type="RefSeq" id="WP_189622150.1">
    <property type="nucleotide sequence ID" value="NZ_BMZA01000015.1"/>
</dbReference>
<protein>
    <submittedName>
        <fullName evidence="5">AMP-binding protein</fullName>
    </submittedName>
</protein>
<dbReference type="GO" id="GO:0031956">
    <property type="term" value="F:medium-chain fatty acid-CoA ligase activity"/>
    <property type="evidence" value="ECO:0007669"/>
    <property type="project" value="TreeGrafter"/>
</dbReference>
<dbReference type="InterPro" id="IPR045851">
    <property type="entry name" value="AMP-bd_C_sf"/>
</dbReference>
<accession>A0A918PKZ7</accession>
<dbReference type="Pfam" id="PF00501">
    <property type="entry name" value="AMP-binding"/>
    <property type="match status" value="1"/>
</dbReference>
<evidence type="ECO:0000313" key="5">
    <source>
        <dbReference type="EMBL" id="GGZ13254.1"/>
    </source>
</evidence>
<evidence type="ECO:0000256" key="1">
    <source>
        <dbReference type="ARBA" id="ARBA00006432"/>
    </source>
</evidence>
<feature type="domain" description="AMP-binding enzyme C-terminal" evidence="4">
    <location>
        <begin position="451"/>
        <end position="526"/>
    </location>
</feature>